<dbReference type="EMBL" id="FONW01000001">
    <property type="protein sequence ID" value="SFE43208.1"/>
    <property type="molecule type" value="Genomic_DNA"/>
</dbReference>
<dbReference type="PANTHER" id="PTHR30572:SF18">
    <property type="entry name" value="ABC-TYPE MACROLIDE FAMILY EXPORT SYSTEM PERMEASE COMPONENT 2"/>
    <property type="match status" value="1"/>
</dbReference>
<comment type="subcellular location">
    <subcellularLocation>
        <location evidence="1">Cell membrane</location>
        <topology evidence="1">Multi-pass membrane protein</topology>
    </subcellularLocation>
</comment>
<keyword evidence="5 6" id="KW-0472">Membrane</keyword>
<evidence type="ECO:0000313" key="9">
    <source>
        <dbReference type="EMBL" id="SFE43208.1"/>
    </source>
</evidence>
<feature type="transmembrane region" description="Helical" evidence="6">
    <location>
        <begin position="380"/>
        <end position="401"/>
    </location>
</feature>
<feature type="domain" description="ABC3 transporter permease C-terminal" evidence="7">
    <location>
        <begin position="290"/>
        <end position="404"/>
    </location>
</feature>
<dbReference type="Pfam" id="PF12704">
    <property type="entry name" value="MacB_PCD"/>
    <property type="match status" value="1"/>
</dbReference>
<evidence type="ECO:0000256" key="1">
    <source>
        <dbReference type="ARBA" id="ARBA00004651"/>
    </source>
</evidence>
<evidence type="ECO:0000256" key="6">
    <source>
        <dbReference type="SAM" id="Phobius"/>
    </source>
</evidence>
<feature type="transmembrane region" description="Helical" evidence="6">
    <location>
        <begin position="282"/>
        <end position="303"/>
    </location>
</feature>
<keyword evidence="4 6" id="KW-1133">Transmembrane helix</keyword>
<dbReference type="InterPro" id="IPR003838">
    <property type="entry name" value="ABC3_permease_C"/>
</dbReference>
<keyword evidence="3 6" id="KW-0812">Transmembrane</keyword>
<protein>
    <submittedName>
        <fullName evidence="9">Putative ABC transport system permease protein</fullName>
    </submittedName>
</protein>
<dbReference type="Pfam" id="PF02687">
    <property type="entry name" value="FtsX"/>
    <property type="match status" value="2"/>
</dbReference>
<evidence type="ECO:0000256" key="5">
    <source>
        <dbReference type="ARBA" id="ARBA00023136"/>
    </source>
</evidence>
<evidence type="ECO:0000259" key="7">
    <source>
        <dbReference type="Pfam" id="PF02687"/>
    </source>
</evidence>
<proteinExistence type="predicted"/>
<dbReference type="STRING" id="655355.SAMN05216283_101121"/>
<feature type="domain" description="ABC3 transporter permease C-terminal" evidence="7">
    <location>
        <begin position="675"/>
        <end position="785"/>
    </location>
</feature>
<dbReference type="GO" id="GO:0022857">
    <property type="term" value="F:transmembrane transporter activity"/>
    <property type="evidence" value="ECO:0007669"/>
    <property type="project" value="TreeGrafter"/>
</dbReference>
<sequence>MALSKSLKLAFRNLKKNKVVSLLNIVGLTVGLTTSMLIFSFVMKEKSTDRFISEIDNIYCVTNGDDSGVHLSQNMVNLIKEEIPEVDKITYCSVDWSPQVFLKEGQQKFKLERLLTADSCFFRVFPFEAVWGDPVEGLNTSNKLVITQSLSRKLFGDENPVGKTVTYDATYLQGEELEVTAVIKDLPQESSWNFEAVLSFQTNYKIGWYVSNMKHWGSQNYQGFARLNNHASYEGVLAKLKTIPLDKVPADMKEDIKFGLFPFSDVYFDLHELRFLRHGNRLTLAIIGITGLLVLLLACINYVNMVTAQREKWNKNIGIFKMMGSSFSKIVQLVTAESLIQLGLAVGLSLLLTAVILPVFNSLTSSSYSLAGFISLKYILMLLAVVALMLVSTGLLPGVLLSRRVPSFLLRKQEEKRSRSFSRNGLLVFQFVVTIALMTSIVTIRKQSQHLEDQDLGFDKESIIYANLNDALYEHIEAFKSELAQIPEVTDYTFSESVLVDNAQNWGRRMEKDGETSEVNFSKLSVVPNFFEFFGIEILEGSGFNQNSNGKQEFIFNQTAKRAFQIETIETAKMASSKPEHGRIVGIVSDFNFESLHVPVRAAGYMCSQDCDEVLYLKMNAPTSANFDQAIDRVKMAWNRFSPDFPMEYQFLDQKWESLYQKDRQFQKILSYTTIISLLLSCLGLVGLTYFVMEQRTKEIGIRKVNGAKVSEILSMLNKDFVKWVAIAFVLACPIAYYAMNKWLENFAYKTTLSWWVFALAGLLALGIALLTVSFQSWKAATRNPVEALRYE</sequence>
<dbReference type="InterPro" id="IPR025857">
    <property type="entry name" value="MacB_PCD"/>
</dbReference>
<organism evidence="9 10">
    <name type="scientific">Sunxiuqinia elliptica</name>
    <dbReference type="NCBI Taxonomy" id="655355"/>
    <lineage>
        <taxon>Bacteria</taxon>
        <taxon>Pseudomonadati</taxon>
        <taxon>Bacteroidota</taxon>
        <taxon>Bacteroidia</taxon>
        <taxon>Marinilabiliales</taxon>
        <taxon>Prolixibacteraceae</taxon>
        <taxon>Sunxiuqinia</taxon>
    </lineage>
</organism>
<dbReference type="AlphaFoldDB" id="A0A1I2AI32"/>
<feature type="transmembrane region" description="Helical" evidence="6">
    <location>
        <begin position="752"/>
        <end position="773"/>
    </location>
</feature>
<keyword evidence="10" id="KW-1185">Reference proteome</keyword>
<feature type="transmembrane region" description="Helical" evidence="6">
    <location>
        <begin position="21"/>
        <end position="43"/>
    </location>
</feature>
<evidence type="ECO:0000256" key="4">
    <source>
        <dbReference type="ARBA" id="ARBA00022989"/>
    </source>
</evidence>
<keyword evidence="2" id="KW-1003">Cell membrane</keyword>
<reference evidence="9 10" key="1">
    <citation type="submission" date="2016-10" db="EMBL/GenBank/DDBJ databases">
        <authorList>
            <person name="de Groot N.N."/>
        </authorList>
    </citation>
    <scope>NUCLEOTIDE SEQUENCE [LARGE SCALE GENOMIC DNA]</scope>
    <source>
        <strain evidence="9 10">CGMCC 1.9156</strain>
    </source>
</reference>
<dbReference type="InterPro" id="IPR050250">
    <property type="entry name" value="Macrolide_Exporter_MacB"/>
</dbReference>
<dbReference type="RefSeq" id="WP_093917879.1">
    <property type="nucleotide sequence ID" value="NZ_FONW01000001.1"/>
</dbReference>
<dbReference type="GO" id="GO:0005886">
    <property type="term" value="C:plasma membrane"/>
    <property type="evidence" value="ECO:0007669"/>
    <property type="project" value="UniProtKB-SubCell"/>
</dbReference>
<feature type="domain" description="MacB-like periplasmic core" evidence="8">
    <location>
        <begin position="21"/>
        <end position="242"/>
    </location>
</feature>
<evidence type="ECO:0000256" key="2">
    <source>
        <dbReference type="ARBA" id="ARBA00022475"/>
    </source>
</evidence>
<feature type="transmembrane region" description="Helical" evidence="6">
    <location>
        <begin position="669"/>
        <end position="693"/>
    </location>
</feature>
<evidence type="ECO:0000313" key="10">
    <source>
        <dbReference type="Proteomes" id="UP000198964"/>
    </source>
</evidence>
<dbReference type="PANTHER" id="PTHR30572">
    <property type="entry name" value="MEMBRANE COMPONENT OF TRANSPORTER-RELATED"/>
    <property type="match status" value="1"/>
</dbReference>
<dbReference type="Proteomes" id="UP000198964">
    <property type="component" value="Unassembled WGS sequence"/>
</dbReference>
<feature type="transmembrane region" description="Helical" evidence="6">
    <location>
        <begin position="421"/>
        <end position="444"/>
    </location>
</feature>
<evidence type="ECO:0000259" key="8">
    <source>
        <dbReference type="Pfam" id="PF12704"/>
    </source>
</evidence>
<evidence type="ECO:0000256" key="3">
    <source>
        <dbReference type="ARBA" id="ARBA00022692"/>
    </source>
</evidence>
<feature type="transmembrane region" description="Helical" evidence="6">
    <location>
        <begin position="721"/>
        <end position="740"/>
    </location>
</feature>
<gene>
    <name evidence="9" type="ORF">SAMN05216283_101121</name>
</gene>
<accession>A0A1I2AI32</accession>
<name>A0A1I2AI32_9BACT</name>
<feature type="transmembrane region" description="Helical" evidence="6">
    <location>
        <begin position="339"/>
        <end position="360"/>
    </location>
</feature>